<evidence type="ECO:0000313" key="2">
    <source>
        <dbReference type="EMBL" id="OEH77336.1"/>
    </source>
</evidence>
<feature type="region of interest" description="Disordered" evidence="1">
    <location>
        <begin position="587"/>
        <end position="632"/>
    </location>
</feature>
<feature type="compositionally biased region" description="Polar residues" evidence="1">
    <location>
        <begin position="147"/>
        <end position="158"/>
    </location>
</feature>
<feature type="compositionally biased region" description="Polar residues" evidence="1">
    <location>
        <begin position="611"/>
        <end position="621"/>
    </location>
</feature>
<feature type="region of interest" description="Disordered" evidence="1">
    <location>
        <begin position="126"/>
        <end position="172"/>
    </location>
</feature>
<feature type="compositionally biased region" description="Low complexity" evidence="1">
    <location>
        <begin position="1078"/>
        <end position="1092"/>
    </location>
</feature>
<feature type="region of interest" description="Disordered" evidence="1">
    <location>
        <begin position="369"/>
        <end position="392"/>
    </location>
</feature>
<feature type="region of interest" description="Disordered" evidence="1">
    <location>
        <begin position="1017"/>
        <end position="1098"/>
    </location>
</feature>
<dbReference type="InParanoid" id="A0A1D3D1L2"/>
<reference evidence="2 3" key="1">
    <citation type="journal article" date="2016" name="BMC Genomics">
        <title>Comparative genomics reveals Cyclospora cayetanensis possesses coccidia-like metabolism and invasion components but unique surface antigens.</title>
        <authorList>
            <person name="Liu S."/>
            <person name="Wang L."/>
            <person name="Zheng H."/>
            <person name="Xu Z."/>
            <person name="Roellig D.M."/>
            <person name="Li N."/>
            <person name="Frace M.A."/>
            <person name="Tang K."/>
            <person name="Arrowood M.J."/>
            <person name="Moss D.M."/>
            <person name="Zhang L."/>
            <person name="Feng Y."/>
            <person name="Xiao L."/>
        </authorList>
    </citation>
    <scope>NUCLEOTIDE SEQUENCE [LARGE SCALE GENOMIC DNA]</scope>
    <source>
        <strain evidence="2 3">CHN_HEN01</strain>
    </source>
</reference>
<dbReference type="VEuPathDB" id="ToxoDB:cyc_03784"/>
<dbReference type="Proteomes" id="UP000095192">
    <property type="component" value="Unassembled WGS sequence"/>
</dbReference>
<feature type="compositionally biased region" description="Basic and acidic residues" evidence="1">
    <location>
        <begin position="1188"/>
        <end position="1200"/>
    </location>
</feature>
<feature type="compositionally biased region" description="Low complexity" evidence="1">
    <location>
        <begin position="372"/>
        <end position="389"/>
    </location>
</feature>
<gene>
    <name evidence="2" type="ORF">cyc_03784</name>
</gene>
<organism evidence="2 3">
    <name type="scientific">Cyclospora cayetanensis</name>
    <dbReference type="NCBI Taxonomy" id="88456"/>
    <lineage>
        <taxon>Eukaryota</taxon>
        <taxon>Sar</taxon>
        <taxon>Alveolata</taxon>
        <taxon>Apicomplexa</taxon>
        <taxon>Conoidasida</taxon>
        <taxon>Coccidia</taxon>
        <taxon>Eucoccidiorida</taxon>
        <taxon>Eimeriorina</taxon>
        <taxon>Eimeriidae</taxon>
        <taxon>Cyclospora</taxon>
    </lineage>
</organism>
<dbReference type="EMBL" id="JROU02001125">
    <property type="protein sequence ID" value="OEH77336.1"/>
    <property type="molecule type" value="Genomic_DNA"/>
</dbReference>
<proteinExistence type="predicted"/>
<feature type="region of interest" description="Disordered" evidence="1">
    <location>
        <begin position="303"/>
        <end position="324"/>
    </location>
</feature>
<dbReference type="VEuPathDB" id="ToxoDB:LOC34620422"/>
<sequence>MSSFAPYVVPHTAKAILGRRRSCSRGGRSSSERSRNTNDSYTNKVEGAQPSPSFELLRTGTRRIRQLLRRGRNRKRENSVLATAIVTAEARSETSSKLDGPSNRQRRLLCKGSTEILNSLTSHCSAVADTSSARSDDASPLARYESRQNSRGGSSFHSAHSPGDPVADSKAAASSVRMHLGIKADCHSAANRTAAAADEDTRVLHKRPPVPSPKGVMPSRQPLQSSKGILADTATTAATDEIDASVHLQEHPPQRQRLHHLHVCSCASDRDHQKQAAPPPAEAGAVNVAGVVTLAPPTCTSAPVAGKSSRSDMPQLGCEQHSRTPVETISATTSMEQITTQMCHCWQLQNQQQQLQKLQKSNHATEIPEVPRSGLCSSRSGSSIRGSSSTVEPSCPTAALRLKICMRLREQALLLQQLEERRLLTQQLLNARRRAKKLHCLCSCCTKSEAHQSLGTVGRETGSHCEIVCVAAAADAAVYLPTTSRVVGLTKVPGDQAPRQNHKGMLNFQKQDGQPDQGAACCAPRQMRAERQLCVVAAHGAYCTLSHQQSPKPLGDCAILTASRPASQAKSASRVLQEERASFISLPSTGKLEPSSADEEVPSYAAVATASGKQQQSSPKQDPTGAFDDSAATEGGAVLGASATETARVAPNDPAVASASLNATRAHVTAHGSSFAQQKSPGCICRCRCGVLKQRQVFALPGETIQLALLCSTKGPTLMRESSQGRNSGSSSNHAPLPAASSTVAPQLEAAPLFVKTELQEEQSHTYTSQKLSAKQKSLKACRSGGAMSIKVPCATSCTAIKRGADSAHVLPPIWSANPQCDPPQISPSTPPPIEAAKAVAAVGSTAQQRTQGHSGPHVWGAHRGILEEPAAPQPLRLRKNRPRLMGYGEEKALCSKPEAPWATQEVPEATVHIGTATETRIVPGGGQLPYQHRQPTLQKPAQTCPLLRLPVMNSFGARSAERLAGSASPDPLSAESLIRTTEPCGATISHTDLSCCTLLPSSSNSSRIGSLVATTVTEAHSPRQPQNHQQQQQVLTNEQQPTSRMRASTTSHGRSPQTQLPQYVKRSQQQQHLKQPSVAAAASLDDSAGASKLPRLPADPVAKTLQCQRKEWEHQDELWRCVAGSHDIGEGSQKWIQQLGTIFRLQQHRKSPRSRAAAAYPRVLQPVQGNTARSRAAEDGSLGSVERQTREPYGHEGLKHSRKLRKDAQAYKGFTNQEADGSADRETGQRQHYLSVAERVAQMAKQITQEALFECYNSGDASIAFEKMSTSSS</sequence>
<comment type="caution">
    <text evidence="2">The sequence shown here is derived from an EMBL/GenBank/DDBJ whole genome shotgun (WGS) entry which is preliminary data.</text>
</comment>
<evidence type="ECO:0000256" key="1">
    <source>
        <dbReference type="SAM" id="MobiDB-lite"/>
    </source>
</evidence>
<feature type="region of interest" description="Disordered" evidence="1">
    <location>
        <begin position="193"/>
        <end position="225"/>
    </location>
</feature>
<dbReference type="AlphaFoldDB" id="A0A1D3D1L2"/>
<feature type="compositionally biased region" description="Low complexity" evidence="1">
    <location>
        <begin position="1025"/>
        <end position="1041"/>
    </location>
</feature>
<keyword evidence="3" id="KW-1185">Reference proteome</keyword>
<name>A0A1D3D1L2_9EIME</name>
<accession>A0A1D3D1L2</accession>
<feature type="region of interest" description="Disordered" evidence="1">
    <location>
        <begin position="19"/>
        <end position="53"/>
    </location>
</feature>
<feature type="compositionally biased region" description="Low complexity" evidence="1">
    <location>
        <begin position="722"/>
        <end position="733"/>
    </location>
</feature>
<evidence type="ECO:0000313" key="3">
    <source>
        <dbReference type="Proteomes" id="UP000095192"/>
    </source>
</evidence>
<feature type="region of interest" description="Disordered" evidence="1">
    <location>
        <begin position="1168"/>
        <end position="1204"/>
    </location>
</feature>
<feature type="compositionally biased region" description="Polar residues" evidence="1">
    <location>
        <begin position="1042"/>
        <end position="1075"/>
    </location>
</feature>
<feature type="region of interest" description="Disordered" evidence="1">
    <location>
        <begin position="718"/>
        <end position="742"/>
    </location>
</feature>
<protein>
    <submittedName>
        <fullName evidence="2">Uncharacterized protein</fullName>
    </submittedName>
</protein>